<proteinExistence type="predicted"/>
<sequence length="119" mass="13079">MSVELNDPKTLEAIGILAGALDDVTGPERLECLMAANALRQVVETRSENALQFAQQAFESLDEGVRRRVETDATTTAIKVVEQANKKPNPRMVRAQRPKASGSFLDALNGGQLKTERKW</sequence>
<protein>
    <submittedName>
        <fullName evidence="2">Uncharacterized protein</fullName>
    </submittedName>
</protein>
<dbReference type="Proteomes" id="UP000216998">
    <property type="component" value="Unassembled WGS sequence"/>
</dbReference>
<dbReference type="EMBL" id="NOXU01000031">
    <property type="protein sequence ID" value="OYQ32520.1"/>
    <property type="molecule type" value="Genomic_DNA"/>
</dbReference>
<feature type="region of interest" description="Disordered" evidence="1">
    <location>
        <begin position="87"/>
        <end position="119"/>
    </location>
</feature>
<reference evidence="2 3" key="1">
    <citation type="submission" date="2017-07" db="EMBL/GenBank/DDBJ databases">
        <title>Niveispirillum cyanobacteriorum sp. nov., isolated from cyanobacterial aggregates in a eutrophic lake.</title>
        <authorList>
            <person name="Cai H."/>
        </authorList>
    </citation>
    <scope>NUCLEOTIDE SEQUENCE [LARGE SCALE GENOMIC DNA]</scope>
    <source>
        <strain evidence="3">TH1-14</strain>
    </source>
</reference>
<organism evidence="2 3">
    <name type="scientific">Niveispirillum lacus</name>
    <dbReference type="NCBI Taxonomy" id="1981099"/>
    <lineage>
        <taxon>Bacteria</taxon>
        <taxon>Pseudomonadati</taxon>
        <taxon>Pseudomonadota</taxon>
        <taxon>Alphaproteobacteria</taxon>
        <taxon>Rhodospirillales</taxon>
        <taxon>Azospirillaceae</taxon>
        <taxon>Niveispirillum</taxon>
    </lineage>
</organism>
<accession>A0A255YVR6</accession>
<dbReference type="OrthoDB" id="7357352at2"/>
<name>A0A255YVR6_9PROT</name>
<dbReference type="RefSeq" id="WP_094457557.1">
    <property type="nucleotide sequence ID" value="NZ_NOXU01000031.1"/>
</dbReference>
<dbReference type="AlphaFoldDB" id="A0A255YVR6"/>
<comment type="caution">
    <text evidence="2">The sequence shown here is derived from an EMBL/GenBank/DDBJ whole genome shotgun (WGS) entry which is preliminary data.</text>
</comment>
<evidence type="ECO:0000256" key="1">
    <source>
        <dbReference type="SAM" id="MobiDB-lite"/>
    </source>
</evidence>
<evidence type="ECO:0000313" key="2">
    <source>
        <dbReference type="EMBL" id="OYQ32520.1"/>
    </source>
</evidence>
<keyword evidence="3" id="KW-1185">Reference proteome</keyword>
<evidence type="ECO:0000313" key="3">
    <source>
        <dbReference type="Proteomes" id="UP000216998"/>
    </source>
</evidence>
<gene>
    <name evidence="2" type="ORF">CHU95_17175</name>
</gene>